<evidence type="ECO:0000313" key="2">
    <source>
        <dbReference type="Proteomes" id="UP000828390"/>
    </source>
</evidence>
<name>A0A9D4RJL0_DREPO</name>
<accession>A0A9D4RJL0</accession>
<keyword evidence="2" id="KW-1185">Reference proteome</keyword>
<organism evidence="1 2">
    <name type="scientific">Dreissena polymorpha</name>
    <name type="common">Zebra mussel</name>
    <name type="synonym">Mytilus polymorpha</name>
    <dbReference type="NCBI Taxonomy" id="45954"/>
    <lineage>
        <taxon>Eukaryota</taxon>
        <taxon>Metazoa</taxon>
        <taxon>Spiralia</taxon>
        <taxon>Lophotrochozoa</taxon>
        <taxon>Mollusca</taxon>
        <taxon>Bivalvia</taxon>
        <taxon>Autobranchia</taxon>
        <taxon>Heteroconchia</taxon>
        <taxon>Euheterodonta</taxon>
        <taxon>Imparidentia</taxon>
        <taxon>Neoheterodontei</taxon>
        <taxon>Myida</taxon>
        <taxon>Dreissenoidea</taxon>
        <taxon>Dreissenidae</taxon>
        <taxon>Dreissena</taxon>
    </lineage>
</organism>
<dbReference type="Proteomes" id="UP000828390">
    <property type="component" value="Unassembled WGS sequence"/>
</dbReference>
<sequence>MVDAIQHKALRIALRALSCTPRALLEEEASILPLDLCRNQQSLNFRARAKSRHGSNPVNKLVGTGTFIKGVALPFGASIRTLVEDAGLNKVPVANLRPSKAPPWTLGPIAVDLSLSNKITKTDLPHLIKSETLSYR</sequence>
<gene>
    <name evidence="1" type="ORF">DPMN_031725</name>
</gene>
<dbReference type="AlphaFoldDB" id="A0A9D4RJL0"/>
<proteinExistence type="predicted"/>
<dbReference type="EMBL" id="JAIWYP010000002">
    <property type="protein sequence ID" value="KAH3868575.1"/>
    <property type="molecule type" value="Genomic_DNA"/>
</dbReference>
<comment type="caution">
    <text evidence="1">The sequence shown here is derived from an EMBL/GenBank/DDBJ whole genome shotgun (WGS) entry which is preliminary data.</text>
</comment>
<protein>
    <submittedName>
        <fullName evidence="1">Uncharacterized protein</fullName>
    </submittedName>
</protein>
<reference evidence="1" key="2">
    <citation type="submission" date="2020-11" db="EMBL/GenBank/DDBJ databases">
        <authorList>
            <person name="McCartney M.A."/>
            <person name="Auch B."/>
            <person name="Kono T."/>
            <person name="Mallez S."/>
            <person name="Becker A."/>
            <person name="Gohl D.M."/>
            <person name="Silverstein K.A.T."/>
            <person name="Koren S."/>
            <person name="Bechman K.B."/>
            <person name="Herman A."/>
            <person name="Abrahante J.E."/>
            <person name="Garbe J."/>
        </authorList>
    </citation>
    <scope>NUCLEOTIDE SEQUENCE</scope>
    <source>
        <strain evidence="1">Duluth1</strain>
        <tissue evidence="1">Whole animal</tissue>
    </source>
</reference>
<reference evidence="1" key="1">
    <citation type="journal article" date="2019" name="bioRxiv">
        <title>The Genome of the Zebra Mussel, Dreissena polymorpha: A Resource for Invasive Species Research.</title>
        <authorList>
            <person name="McCartney M.A."/>
            <person name="Auch B."/>
            <person name="Kono T."/>
            <person name="Mallez S."/>
            <person name="Zhang Y."/>
            <person name="Obille A."/>
            <person name="Becker A."/>
            <person name="Abrahante J.E."/>
            <person name="Garbe J."/>
            <person name="Badalamenti J.P."/>
            <person name="Herman A."/>
            <person name="Mangelson H."/>
            <person name="Liachko I."/>
            <person name="Sullivan S."/>
            <person name="Sone E.D."/>
            <person name="Koren S."/>
            <person name="Silverstein K.A.T."/>
            <person name="Beckman K.B."/>
            <person name="Gohl D.M."/>
        </authorList>
    </citation>
    <scope>NUCLEOTIDE SEQUENCE</scope>
    <source>
        <strain evidence="1">Duluth1</strain>
        <tissue evidence="1">Whole animal</tissue>
    </source>
</reference>
<evidence type="ECO:0000313" key="1">
    <source>
        <dbReference type="EMBL" id="KAH3868575.1"/>
    </source>
</evidence>